<dbReference type="PROSITE" id="PS51198">
    <property type="entry name" value="UVRD_HELICASE_ATP_BIND"/>
    <property type="match status" value="1"/>
</dbReference>
<keyword evidence="6 15" id="KW-0347">Helicase</keyword>
<dbReference type="CDD" id="cd17932">
    <property type="entry name" value="DEXQc_UvrD"/>
    <property type="match status" value="1"/>
</dbReference>
<evidence type="ECO:0000313" key="19">
    <source>
        <dbReference type="Proteomes" id="UP000178870"/>
    </source>
</evidence>
<keyword evidence="10" id="KW-0234">DNA repair</keyword>
<dbReference type="EMBL" id="MGGP01000026">
    <property type="protein sequence ID" value="OGM31407.1"/>
    <property type="molecule type" value="Genomic_DNA"/>
</dbReference>
<evidence type="ECO:0000256" key="9">
    <source>
        <dbReference type="ARBA" id="ARBA00023125"/>
    </source>
</evidence>
<feature type="binding site" evidence="15">
    <location>
        <begin position="23"/>
        <end position="30"/>
    </location>
    <ligand>
        <name>ATP</name>
        <dbReference type="ChEBI" id="CHEBI:30616"/>
    </ligand>
</feature>
<dbReference type="Pfam" id="PF13361">
    <property type="entry name" value="UvrD_C"/>
    <property type="match status" value="1"/>
</dbReference>
<keyword evidence="4" id="KW-0227">DNA damage</keyword>
<keyword evidence="5 15" id="KW-0378">Hydrolase</keyword>
<dbReference type="GO" id="GO:0033202">
    <property type="term" value="C:DNA helicase complex"/>
    <property type="evidence" value="ECO:0007669"/>
    <property type="project" value="TreeGrafter"/>
</dbReference>
<gene>
    <name evidence="18" type="ORF">A2803_05490</name>
</gene>
<dbReference type="Pfam" id="PF00580">
    <property type="entry name" value="UvrD-helicase"/>
    <property type="match status" value="1"/>
</dbReference>
<comment type="catalytic activity">
    <reaction evidence="12">
        <text>Couples ATP hydrolysis with the unwinding of duplex DNA by translocating in the 3'-5' direction.</text>
        <dbReference type="EC" id="5.6.2.4"/>
    </reaction>
</comment>
<keyword evidence="3 15" id="KW-0547">Nucleotide-binding</keyword>
<dbReference type="EC" id="5.6.2.4" evidence="13"/>
<evidence type="ECO:0000256" key="12">
    <source>
        <dbReference type="ARBA" id="ARBA00034617"/>
    </source>
</evidence>
<organism evidence="18 19">
    <name type="scientific">Candidatus Woesebacteria bacterium RIFCSPHIGHO2_01_FULL_44_21</name>
    <dbReference type="NCBI Taxonomy" id="1802503"/>
    <lineage>
        <taxon>Bacteria</taxon>
        <taxon>Candidatus Woeseibacteriota</taxon>
    </lineage>
</organism>
<feature type="domain" description="UvrD-like helicase ATP-binding" evidence="16">
    <location>
        <begin position="2"/>
        <end position="304"/>
    </location>
</feature>
<dbReference type="InterPro" id="IPR038726">
    <property type="entry name" value="PDDEXK_AddAB-type"/>
</dbReference>
<evidence type="ECO:0000259" key="17">
    <source>
        <dbReference type="PROSITE" id="PS51217"/>
    </source>
</evidence>
<dbReference type="SUPFAM" id="SSF52540">
    <property type="entry name" value="P-loop containing nucleoside triphosphate hydrolases"/>
    <property type="match status" value="1"/>
</dbReference>
<dbReference type="Gene3D" id="1.10.486.10">
    <property type="entry name" value="PCRA, domain 4"/>
    <property type="match status" value="1"/>
</dbReference>
<dbReference type="GO" id="GO:0000725">
    <property type="term" value="P:recombinational repair"/>
    <property type="evidence" value="ECO:0007669"/>
    <property type="project" value="TreeGrafter"/>
</dbReference>
<feature type="domain" description="UvrD-like helicase C-terminal" evidence="17">
    <location>
        <begin position="305"/>
        <end position="593"/>
    </location>
</feature>
<dbReference type="Gene3D" id="3.40.50.300">
    <property type="entry name" value="P-loop containing nucleotide triphosphate hydrolases"/>
    <property type="match status" value="2"/>
</dbReference>
<dbReference type="InterPro" id="IPR014016">
    <property type="entry name" value="UvrD-like_ATP-bd"/>
</dbReference>
<evidence type="ECO:0000256" key="5">
    <source>
        <dbReference type="ARBA" id="ARBA00022801"/>
    </source>
</evidence>
<dbReference type="SUPFAM" id="SSF52980">
    <property type="entry name" value="Restriction endonuclease-like"/>
    <property type="match status" value="1"/>
</dbReference>
<dbReference type="InterPro" id="IPR027417">
    <property type="entry name" value="P-loop_NTPase"/>
</dbReference>
<dbReference type="InterPro" id="IPR011335">
    <property type="entry name" value="Restrct_endonuc-II-like"/>
</dbReference>
<dbReference type="AlphaFoldDB" id="A0A1F7YVW4"/>
<evidence type="ECO:0000259" key="16">
    <source>
        <dbReference type="PROSITE" id="PS51198"/>
    </source>
</evidence>
<evidence type="ECO:0000256" key="13">
    <source>
        <dbReference type="ARBA" id="ARBA00034808"/>
    </source>
</evidence>
<dbReference type="InterPro" id="IPR000212">
    <property type="entry name" value="DNA_helicase_UvrD/REP"/>
</dbReference>
<accession>A0A1F7YVW4</accession>
<dbReference type="Gene3D" id="1.10.10.160">
    <property type="match status" value="1"/>
</dbReference>
<evidence type="ECO:0000256" key="1">
    <source>
        <dbReference type="ARBA" id="ARBA00009922"/>
    </source>
</evidence>
<dbReference type="GO" id="GO:0043138">
    <property type="term" value="F:3'-5' DNA helicase activity"/>
    <property type="evidence" value="ECO:0007669"/>
    <property type="project" value="UniProtKB-EC"/>
</dbReference>
<dbReference type="PANTHER" id="PTHR11070:SF2">
    <property type="entry name" value="ATP-DEPENDENT DNA HELICASE SRS2"/>
    <property type="match status" value="1"/>
</dbReference>
<dbReference type="Pfam" id="PF12705">
    <property type="entry name" value="PDDEXK_1"/>
    <property type="match status" value="1"/>
</dbReference>
<sequence length="965" mass="110178">MERLNREQQKAVIHGNGPLLIIAGAGTGKTTVITERVLHLVKSGRAKPSEILALTFTEKAAGEMQERVDIAMPMGYTDMWISTFHSFCDRILRAEALAIGLSSDYSLLTKAETIQFIRNNIYEFSLDYFRPVGNPTKFIDGLVTHFSRLQDEGITPADYVRWVNLKFKISNLKLGDDEELELHKWRELSKAYKKYEELKAREGYFDFGDLIAKTLLLFRKRPNVLKNYQSKFKYFLIDEFQDTNYAQFELSLLLAGKRANITAVADDDQSIYRFRGASVSNVLQFRTKYKKAKTVVLTKNYRTYQQILDASYRLIQHNNPNRLESREGINKKLVAQRKGKGEIIFFHERSVQNEAERVAGTIRELVKKERYDWRDFAILIRANAHAEPFVTVLKYHGVPHQFLGPDKLFLEPEIVELVSYLKVLTDQNDTAAMYQVLSMEELGIPAEELVKLTSFGRRKNKSLFEVVENYTEVDIKDETKATLDKLKSVIASQQKGLKSALAGKLLYEFLTEMEIMPRYIEPDTEARQKATANIGILFNKIKGYEAAHANANAFDVVDWIELASSLGDSPRAAELDWTRENAVNILTIHSSKGLEFPVVFLVNLVNLRFPSVGRSDQIPLPDGILKEILPTGDVHEQEERRLFYVGMTRARDRLYFTAADFYGEAVSRPKKLSPFIFEALGDSAVESRMQNVEREQLGLFSHKPAEPILHATPSMLHVDYLSYSQIETFKMCPMHYRLRYILGVPTAPSGALSLGSSVHKTLKEFYEKIKSGKKPTPKLLQSLLTKNWLDEGFISRAHERQSFEKAGKMLEAFYNQGFEKEKLPALLEQPFVVPLAKAGERPLKIGGVIDRVDELSGEIEIIDYKTGSNVPTQKEVDKNMQLNLYALAAMRVNEPPLNKKPDKVKLSLWFLDEGTKLTTTRTAEELTKAVDEVFKIRKEIEKSDFACSGHPFCQNCEYKTFCRQS</sequence>
<evidence type="ECO:0000256" key="2">
    <source>
        <dbReference type="ARBA" id="ARBA00022722"/>
    </source>
</evidence>
<dbReference type="Gene3D" id="3.90.320.10">
    <property type="match status" value="1"/>
</dbReference>
<evidence type="ECO:0000256" key="14">
    <source>
        <dbReference type="ARBA" id="ARBA00048988"/>
    </source>
</evidence>
<reference evidence="18 19" key="1">
    <citation type="journal article" date="2016" name="Nat. Commun.">
        <title>Thousands of microbial genomes shed light on interconnected biogeochemical processes in an aquifer system.</title>
        <authorList>
            <person name="Anantharaman K."/>
            <person name="Brown C.T."/>
            <person name="Hug L.A."/>
            <person name="Sharon I."/>
            <person name="Castelle C.J."/>
            <person name="Probst A.J."/>
            <person name="Thomas B.C."/>
            <person name="Singh A."/>
            <person name="Wilkins M.J."/>
            <person name="Karaoz U."/>
            <person name="Brodie E.L."/>
            <person name="Williams K.H."/>
            <person name="Hubbard S.S."/>
            <person name="Banfield J.F."/>
        </authorList>
    </citation>
    <scope>NUCLEOTIDE SEQUENCE [LARGE SCALE GENOMIC DNA]</scope>
</reference>
<dbReference type="PANTHER" id="PTHR11070">
    <property type="entry name" value="UVRD / RECB / PCRA DNA HELICASE FAMILY MEMBER"/>
    <property type="match status" value="1"/>
</dbReference>
<evidence type="ECO:0000256" key="8">
    <source>
        <dbReference type="ARBA" id="ARBA00022840"/>
    </source>
</evidence>
<dbReference type="PROSITE" id="PS51217">
    <property type="entry name" value="UVRD_HELICASE_CTER"/>
    <property type="match status" value="1"/>
</dbReference>
<evidence type="ECO:0000256" key="10">
    <source>
        <dbReference type="ARBA" id="ARBA00023204"/>
    </source>
</evidence>
<evidence type="ECO:0000256" key="6">
    <source>
        <dbReference type="ARBA" id="ARBA00022806"/>
    </source>
</evidence>
<evidence type="ECO:0000256" key="7">
    <source>
        <dbReference type="ARBA" id="ARBA00022839"/>
    </source>
</evidence>
<keyword evidence="11" id="KW-0413">Isomerase</keyword>
<dbReference type="InterPro" id="IPR013986">
    <property type="entry name" value="DExx_box_DNA_helicase_dom_sf"/>
</dbReference>
<evidence type="ECO:0000256" key="4">
    <source>
        <dbReference type="ARBA" id="ARBA00022763"/>
    </source>
</evidence>
<dbReference type="Proteomes" id="UP000178870">
    <property type="component" value="Unassembled WGS sequence"/>
</dbReference>
<dbReference type="InterPro" id="IPR011604">
    <property type="entry name" value="PDDEXK-like_dom_sf"/>
</dbReference>
<keyword evidence="7" id="KW-0269">Exonuclease</keyword>
<keyword evidence="9" id="KW-0238">DNA-binding</keyword>
<evidence type="ECO:0000256" key="11">
    <source>
        <dbReference type="ARBA" id="ARBA00023235"/>
    </source>
</evidence>
<comment type="catalytic activity">
    <reaction evidence="14">
        <text>ATP + H2O = ADP + phosphate + H(+)</text>
        <dbReference type="Rhea" id="RHEA:13065"/>
        <dbReference type="ChEBI" id="CHEBI:15377"/>
        <dbReference type="ChEBI" id="CHEBI:15378"/>
        <dbReference type="ChEBI" id="CHEBI:30616"/>
        <dbReference type="ChEBI" id="CHEBI:43474"/>
        <dbReference type="ChEBI" id="CHEBI:456216"/>
        <dbReference type="EC" id="5.6.2.4"/>
    </reaction>
</comment>
<name>A0A1F7YVW4_9BACT</name>
<dbReference type="InterPro" id="IPR014017">
    <property type="entry name" value="DNA_helicase_UvrD-like_C"/>
</dbReference>
<evidence type="ECO:0000256" key="15">
    <source>
        <dbReference type="PROSITE-ProRule" id="PRU00560"/>
    </source>
</evidence>
<dbReference type="GO" id="GO:0003677">
    <property type="term" value="F:DNA binding"/>
    <property type="evidence" value="ECO:0007669"/>
    <property type="project" value="UniProtKB-KW"/>
</dbReference>
<comment type="caution">
    <text evidence="18">The sequence shown here is derived from an EMBL/GenBank/DDBJ whole genome shotgun (WGS) entry which is preliminary data.</text>
</comment>
<dbReference type="GO" id="GO:0005524">
    <property type="term" value="F:ATP binding"/>
    <property type="evidence" value="ECO:0007669"/>
    <property type="project" value="UniProtKB-UniRule"/>
</dbReference>
<comment type="similarity">
    <text evidence="1">Belongs to the helicase family. UvrD subfamily.</text>
</comment>
<evidence type="ECO:0000256" key="3">
    <source>
        <dbReference type="ARBA" id="ARBA00022741"/>
    </source>
</evidence>
<proteinExistence type="inferred from homology"/>
<dbReference type="GO" id="GO:0004527">
    <property type="term" value="F:exonuclease activity"/>
    <property type="evidence" value="ECO:0007669"/>
    <property type="project" value="UniProtKB-KW"/>
</dbReference>
<protein>
    <recommendedName>
        <fullName evidence="13">DNA 3'-5' helicase</fullName>
        <ecNumber evidence="13">5.6.2.4</ecNumber>
    </recommendedName>
</protein>
<keyword evidence="2" id="KW-0540">Nuclease</keyword>
<evidence type="ECO:0000313" key="18">
    <source>
        <dbReference type="EMBL" id="OGM31407.1"/>
    </source>
</evidence>
<dbReference type="GO" id="GO:0005829">
    <property type="term" value="C:cytosol"/>
    <property type="evidence" value="ECO:0007669"/>
    <property type="project" value="TreeGrafter"/>
</dbReference>
<keyword evidence="8 15" id="KW-0067">ATP-binding</keyword>